<protein>
    <recommendedName>
        <fullName evidence="5 6">Xanthine phosphoribosyltransferase</fullName>
        <shortName evidence="5">XPRTase</shortName>
        <ecNumber evidence="5 6">2.4.2.22</ecNumber>
    </recommendedName>
</protein>
<comment type="similarity">
    <text evidence="5">Belongs to the purine/pyrimidine phosphoribosyltransferase family. Xpt subfamily.</text>
</comment>
<keyword evidence="4 5" id="KW-0660">Purine salvage</keyword>
<feature type="domain" description="Phosphoribosyltransferase" evidence="7">
    <location>
        <begin position="48"/>
        <end position="145"/>
    </location>
</feature>
<evidence type="ECO:0000259" key="7">
    <source>
        <dbReference type="Pfam" id="PF00156"/>
    </source>
</evidence>
<evidence type="ECO:0000256" key="4">
    <source>
        <dbReference type="ARBA" id="ARBA00022726"/>
    </source>
</evidence>
<dbReference type="PANTHER" id="PTHR43864">
    <property type="entry name" value="HYPOXANTHINE/GUANINE PHOSPHORIBOSYLTRANSFERASE"/>
    <property type="match status" value="1"/>
</dbReference>
<dbReference type="HAMAP" id="MF_01184">
    <property type="entry name" value="XPRTase"/>
    <property type="match status" value="1"/>
</dbReference>
<evidence type="ECO:0000313" key="9">
    <source>
        <dbReference type="Proteomes" id="UP000661649"/>
    </source>
</evidence>
<comment type="subunit">
    <text evidence="5">Homodimer.</text>
</comment>
<keyword evidence="1 5" id="KW-0963">Cytoplasm</keyword>
<reference evidence="8 9" key="1">
    <citation type="submission" date="2020-08" db="EMBL/GenBank/DDBJ databases">
        <title>Genome public.</title>
        <authorList>
            <person name="Liu C."/>
            <person name="Sun Q."/>
        </authorList>
    </citation>
    <scope>NUCLEOTIDE SEQUENCE [LARGE SCALE GENOMIC DNA]</scope>
    <source>
        <strain evidence="8 9">3_YM_SP_D4_24.mj</strain>
    </source>
</reference>
<evidence type="ECO:0000256" key="5">
    <source>
        <dbReference type="HAMAP-Rule" id="MF_01184"/>
    </source>
</evidence>
<dbReference type="EMBL" id="JACRTP010000001">
    <property type="protein sequence ID" value="MBC8627519.1"/>
    <property type="molecule type" value="Genomic_DNA"/>
</dbReference>
<evidence type="ECO:0000256" key="6">
    <source>
        <dbReference type="NCBIfam" id="TIGR01744"/>
    </source>
</evidence>
<comment type="subcellular location">
    <subcellularLocation>
        <location evidence="5">Cytoplasm</location>
    </subcellularLocation>
</comment>
<dbReference type="InterPro" id="IPR029057">
    <property type="entry name" value="PRTase-like"/>
</dbReference>
<feature type="binding site" evidence="5">
    <location>
        <position position="27"/>
    </location>
    <ligand>
        <name>xanthine</name>
        <dbReference type="ChEBI" id="CHEBI:17712"/>
    </ligand>
</feature>
<dbReference type="InterPro" id="IPR050118">
    <property type="entry name" value="Pur/Pyrimidine_PRTase"/>
</dbReference>
<dbReference type="SUPFAM" id="SSF53271">
    <property type="entry name" value="PRTase-like"/>
    <property type="match status" value="1"/>
</dbReference>
<dbReference type="NCBIfam" id="TIGR01744">
    <property type="entry name" value="XPRTase"/>
    <property type="match status" value="1"/>
</dbReference>
<dbReference type="GO" id="GO:0000310">
    <property type="term" value="F:xanthine phosphoribosyltransferase activity"/>
    <property type="evidence" value="ECO:0007669"/>
    <property type="project" value="UniProtKB-EC"/>
</dbReference>
<comment type="pathway">
    <text evidence="5">Purine metabolism; XMP biosynthesis via salvage pathway; XMP from xanthine: step 1/1.</text>
</comment>
<dbReference type="Gene3D" id="3.40.50.2020">
    <property type="match status" value="1"/>
</dbReference>
<organism evidence="8 9">
    <name type="scientific">Blautia stercoris</name>
    <dbReference type="NCBI Taxonomy" id="871664"/>
    <lineage>
        <taxon>Bacteria</taxon>
        <taxon>Bacillati</taxon>
        <taxon>Bacillota</taxon>
        <taxon>Clostridia</taxon>
        <taxon>Lachnospirales</taxon>
        <taxon>Lachnospiraceae</taxon>
        <taxon>Blautia</taxon>
    </lineage>
</organism>
<keyword evidence="9" id="KW-1185">Reference proteome</keyword>
<gene>
    <name evidence="5" type="primary">xpt</name>
    <name evidence="8" type="ORF">H8712_02585</name>
</gene>
<evidence type="ECO:0000256" key="1">
    <source>
        <dbReference type="ARBA" id="ARBA00022490"/>
    </source>
</evidence>
<keyword evidence="3 5" id="KW-0808">Transferase</keyword>
<comment type="catalytic activity">
    <reaction evidence="5">
        <text>XMP + diphosphate = xanthine + 5-phospho-alpha-D-ribose 1-diphosphate</text>
        <dbReference type="Rhea" id="RHEA:10800"/>
        <dbReference type="ChEBI" id="CHEBI:17712"/>
        <dbReference type="ChEBI" id="CHEBI:33019"/>
        <dbReference type="ChEBI" id="CHEBI:57464"/>
        <dbReference type="ChEBI" id="CHEBI:58017"/>
        <dbReference type="EC" id="2.4.2.22"/>
    </reaction>
</comment>
<dbReference type="Pfam" id="PF00156">
    <property type="entry name" value="Pribosyltran"/>
    <property type="match status" value="1"/>
</dbReference>
<sequence length="196" mass="21800">MQLLEERIRKDGIVKPGNILKVDSFLNHQMDIPFINELGKEFKRRFADAPITKILTIEASGIGIACLVAQHFNVPVVFAKKAQSLNLDGEMYCTKVQSFTHKRVYDVILSKKFLSAEDHVLIIDDFLANGCALQGLMEIVKESGAVLEGAGIVVEKGFQNGGDSLREQGIRVESLAIVDSMTDDSVSFRKDEWDNK</sequence>
<dbReference type="CDD" id="cd06223">
    <property type="entry name" value="PRTases_typeI"/>
    <property type="match status" value="1"/>
</dbReference>
<dbReference type="NCBIfam" id="NF006671">
    <property type="entry name" value="PRK09219.1"/>
    <property type="match status" value="1"/>
</dbReference>
<name>A0ABR7P887_9FIRM</name>
<proteinExistence type="inferred from homology"/>
<dbReference type="InterPro" id="IPR000836">
    <property type="entry name" value="PRTase_dom"/>
</dbReference>
<comment type="function">
    <text evidence="5">Converts the preformed base xanthine, a product of nucleic acid breakdown, to xanthosine 5'-monophosphate (XMP), so it can be reused for RNA or DNA synthesis.</text>
</comment>
<dbReference type="EC" id="2.4.2.22" evidence="5 6"/>
<dbReference type="RefSeq" id="WP_022304536.1">
    <property type="nucleotide sequence ID" value="NZ_DAWEHX010000044.1"/>
</dbReference>
<comment type="caution">
    <text evidence="8">The sequence shown here is derived from an EMBL/GenBank/DDBJ whole genome shotgun (WGS) entry which is preliminary data.</text>
</comment>
<feature type="binding site" evidence="5">
    <location>
        <begin position="128"/>
        <end position="132"/>
    </location>
    <ligand>
        <name>5-phospho-alpha-D-ribose 1-diphosphate</name>
        <dbReference type="ChEBI" id="CHEBI:58017"/>
    </ligand>
</feature>
<feature type="binding site" evidence="5">
    <location>
        <position position="156"/>
    </location>
    <ligand>
        <name>xanthine</name>
        <dbReference type="ChEBI" id="CHEBI:17712"/>
    </ligand>
</feature>
<evidence type="ECO:0000313" key="8">
    <source>
        <dbReference type="EMBL" id="MBC8627519.1"/>
    </source>
</evidence>
<feature type="binding site" evidence="5">
    <location>
        <position position="20"/>
    </location>
    <ligand>
        <name>xanthine</name>
        <dbReference type="ChEBI" id="CHEBI:17712"/>
    </ligand>
</feature>
<evidence type="ECO:0000256" key="3">
    <source>
        <dbReference type="ARBA" id="ARBA00022679"/>
    </source>
</evidence>
<dbReference type="PANTHER" id="PTHR43864:SF1">
    <property type="entry name" value="XANTHINE PHOSPHORIBOSYLTRANSFERASE"/>
    <property type="match status" value="1"/>
</dbReference>
<dbReference type="InterPro" id="IPR010079">
    <property type="entry name" value="Xanthine_PRibTrfase"/>
</dbReference>
<accession>A0ABR7P887</accession>
<evidence type="ECO:0000256" key="2">
    <source>
        <dbReference type="ARBA" id="ARBA00022676"/>
    </source>
</evidence>
<keyword evidence="2 5" id="KW-0328">Glycosyltransferase</keyword>
<dbReference type="Proteomes" id="UP000661649">
    <property type="component" value="Unassembled WGS sequence"/>
</dbReference>